<dbReference type="InterPro" id="IPR011707">
    <property type="entry name" value="Cu-oxidase-like_N"/>
</dbReference>
<dbReference type="PROSITE" id="PS00080">
    <property type="entry name" value="MULTICOPPER_OXIDASE2"/>
    <property type="match status" value="1"/>
</dbReference>
<protein>
    <submittedName>
        <fullName evidence="9">Multicopper oxidase-domain-containing protein</fullName>
    </submittedName>
</protein>
<dbReference type="FunFam" id="2.60.40.420:FF:000045">
    <property type="entry name" value="Laccase 2"/>
    <property type="match status" value="1"/>
</dbReference>
<keyword evidence="4" id="KW-0186">Copper</keyword>
<dbReference type="Gene3D" id="2.60.40.420">
    <property type="entry name" value="Cupredoxins - blue copper proteins"/>
    <property type="match status" value="3"/>
</dbReference>
<sequence>MLLIGISVVLFIAISVGLGAGLGLGLKHHGDNLTSSTPTSTPASNTSSPQPSWRRDSSEYILDIDTWDINAAPTTRNFDFTISEIQGYPDGVLRSLYVINGQYPGPLIRVNRGDRVLVNVTNNLSVPMTFHWHGLYQNGTNWMDGTAGITQCPIPAGRSFLYNFTVEMQYGTYWYHSHYKTQYMDGLFGPLIIHAPEEAQFRSMYDHDQVVLLNDYYHNMSSTYVDAYLAPGNENNEPVPDNGLIQGMNYFDCSSLDPSDGYTCYANSTRAQFNVQQNQRYRFRLVNAGGFGMFQFAVDNHTLSVIEADSTMVEPLNVNRLDIAVAERYSVILNANQSAENYWIRATLDTYCFTTSNPVLDSAGIKGILSYTNNASDPVSGISAEWPGEDPNVLCVDLNTTLLVPADVQQAPKADLFFSLQFSFAIRENALDRAYINGTTWFQSDVPTLNTVVPALRAGNATFNQTGVASGYGLSNQYILDLPDYAVVDVLVTNYDDSSHPFHLHGHQFWVMASSASQYFDYSTYDSLNTTNPLRRDTIIVDSYGWTLIRFVNDNPGMWAFHCHIAWHLEAGLLMQFQSRNDIMKDWTLPDDVQGLCNI</sequence>
<keyword evidence="10" id="KW-1185">Reference proteome</keyword>
<dbReference type="CDD" id="cd13910">
    <property type="entry name" value="CuRO_3_MCO_like_4"/>
    <property type="match status" value="1"/>
</dbReference>
<evidence type="ECO:0000256" key="5">
    <source>
        <dbReference type="SAM" id="MobiDB-lite"/>
    </source>
</evidence>
<dbReference type="Pfam" id="PF00394">
    <property type="entry name" value="Cu-oxidase"/>
    <property type="match status" value="1"/>
</dbReference>
<feature type="domain" description="Plastocyanin-like" evidence="7">
    <location>
        <begin position="470"/>
        <end position="581"/>
    </location>
</feature>
<evidence type="ECO:0000259" key="6">
    <source>
        <dbReference type="Pfam" id="PF00394"/>
    </source>
</evidence>
<organism evidence="9 10">
    <name type="scientific">Talaromyces proteolyticus</name>
    <dbReference type="NCBI Taxonomy" id="1131652"/>
    <lineage>
        <taxon>Eukaryota</taxon>
        <taxon>Fungi</taxon>
        <taxon>Dikarya</taxon>
        <taxon>Ascomycota</taxon>
        <taxon>Pezizomycotina</taxon>
        <taxon>Eurotiomycetes</taxon>
        <taxon>Eurotiomycetidae</taxon>
        <taxon>Eurotiales</taxon>
        <taxon>Trichocomaceae</taxon>
        <taxon>Talaromyces</taxon>
        <taxon>Talaromyces sect. Bacilispori</taxon>
    </lineage>
</organism>
<dbReference type="GO" id="GO:0016491">
    <property type="term" value="F:oxidoreductase activity"/>
    <property type="evidence" value="ECO:0007669"/>
    <property type="project" value="UniProtKB-KW"/>
</dbReference>
<name>A0AAD4KZZ2_9EURO</name>
<dbReference type="PANTHER" id="PTHR11709:SF414">
    <property type="entry name" value="ADR239WP"/>
    <property type="match status" value="1"/>
</dbReference>
<dbReference type="GO" id="GO:0005507">
    <property type="term" value="F:copper ion binding"/>
    <property type="evidence" value="ECO:0007669"/>
    <property type="project" value="InterPro"/>
</dbReference>
<proteinExistence type="inferred from homology"/>
<evidence type="ECO:0000256" key="4">
    <source>
        <dbReference type="ARBA" id="ARBA00023008"/>
    </source>
</evidence>
<dbReference type="CDD" id="cd13886">
    <property type="entry name" value="CuRO_2_MCO_like_1"/>
    <property type="match status" value="1"/>
</dbReference>
<feature type="compositionally biased region" description="Low complexity" evidence="5">
    <location>
        <begin position="34"/>
        <end position="52"/>
    </location>
</feature>
<evidence type="ECO:0000256" key="3">
    <source>
        <dbReference type="ARBA" id="ARBA00023002"/>
    </source>
</evidence>
<reference evidence="9" key="1">
    <citation type="submission" date="2021-12" db="EMBL/GenBank/DDBJ databases">
        <title>Convergent genome expansion in fungi linked to evolution of root-endophyte symbiosis.</title>
        <authorList>
            <consortium name="DOE Joint Genome Institute"/>
            <person name="Ke Y.-H."/>
            <person name="Bonito G."/>
            <person name="Liao H.-L."/>
            <person name="Looney B."/>
            <person name="Rojas-Flechas A."/>
            <person name="Nash J."/>
            <person name="Hameed K."/>
            <person name="Schadt C."/>
            <person name="Martin F."/>
            <person name="Crous P.W."/>
            <person name="Miettinen O."/>
            <person name="Magnuson J.K."/>
            <person name="Labbe J."/>
            <person name="Jacobson D."/>
            <person name="Doktycz M.J."/>
            <person name="Veneault-Fourrey C."/>
            <person name="Kuo A."/>
            <person name="Mondo S."/>
            <person name="Calhoun S."/>
            <person name="Riley R."/>
            <person name="Ohm R."/>
            <person name="LaButti K."/>
            <person name="Andreopoulos B."/>
            <person name="Pangilinan J."/>
            <person name="Nolan M."/>
            <person name="Tritt A."/>
            <person name="Clum A."/>
            <person name="Lipzen A."/>
            <person name="Daum C."/>
            <person name="Barry K."/>
            <person name="Grigoriev I.V."/>
            <person name="Vilgalys R."/>
        </authorList>
    </citation>
    <scope>NUCLEOTIDE SEQUENCE</scope>
    <source>
        <strain evidence="9">PMI_201</strain>
    </source>
</reference>
<dbReference type="CDD" id="cd13857">
    <property type="entry name" value="CuRO_1_Diphenol_Ox"/>
    <property type="match status" value="1"/>
</dbReference>
<dbReference type="PROSITE" id="PS00079">
    <property type="entry name" value="MULTICOPPER_OXIDASE1"/>
    <property type="match status" value="1"/>
</dbReference>
<evidence type="ECO:0000313" key="10">
    <source>
        <dbReference type="Proteomes" id="UP001201262"/>
    </source>
</evidence>
<comment type="similarity">
    <text evidence="1">Belongs to the multicopper oxidase family.</text>
</comment>
<gene>
    <name evidence="9" type="ORF">BGW36DRAFT_292785</name>
</gene>
<dbReference type="GeneID" id="70241220"/>
<feature type="domain" description="Plastocyanin-like" evidence="6">
    <location>
        <begin position="209"/>
        <end position="373"/>
    </location>
</feature>
<accession>A0AAD4KZZ2</accession>
<keyword evidence="3" id="KW-0560">Oxidoreductase</keyword>
<evidence type="ECO:0000313" key="9">
    <source>
        <dbReference type="EMBL" id="KAH8700379.1"/>
    </source>
</evidence>
<dbReference type="InterPro" id="IPR002355">
    <property type="entry name" value="Cu_oxidase_Cu_BS"/>
</dbReference>
<dbReference type="RefSeq" id="XP_046074085.1">
    <property type="nucleotide sequence ID" value="XM_046210933.1"/>
</dbReference>
<comment type="caution">
    <text evidence="9">The sequence shown here is derived from an EMBL/GenBank/DDBJ whole genome shotgun (WGS) entry which is preliminary data.</text>
</comment>
<evidence type="ECO:0000256" key="1">
    <source>
        <dbReference type="ARBA" id="ARBA00010609"/>
    </source>
</evidence>
<feature type="domain" description="Plastocyanin-like" evidence="8">
    <location>
        <begin position="84"/>
        <end position="197"/>
    </location>
</feature>
<evidence type="ECO:0000259" key="7">
    <source>
        <dbReference type="Pfam" id="PF07731"/>
    </source>
</evidence>
<dbReference type="AlphaFoldDB" id="A0AAD4KZZ2"/>
<dbReference type="InterPro" id="IPR033138">
    <property type="entry name" value="Cu_oxidase_CS"/>
</dbReference>
<feature type="region of interest" description="Disordered" evidence="5">
    <location>
        <begin position="33"/>
        <end position="55"/>
    </location>
</feature>
<dbReference type="Proteomes" id="UP001201262">
    <property type="component" value="Unassembled WGS sequence"/>
</dbReference>
<dbReference type="InterPro" id="IPR001117">
    <property type="entry name" value="Cu-oxidase_2nd"/>
</dbReference>
<dbReference type="SUPFAM" id="SSF49503">
    <property type="entry name" value="Cupredoxins"/>
    <property type="match status" value="3"/>
</dbReference>
<dbReference type="InterPro" id="IPR011706">
    <property type="entry name" value="Cu-oxidase_C"/>
</dbReference>
<dbReference type="Pfam" id="PF07731">
    <property type="entry name" value="Cu-oxidase_2"/>
    <property type="match status" value="1"/>
</dbReference>
<keyword evidence="2" id="KW-0479">Metal-binding</keyword>
<dbReference type="EMBL" id="JAJTJA010000004">
    <property type="protein sequence ID" value="KAH8700379.1"/>
    <property type="molecule type" value="Genomic_DNA"/>
</dbReference>
<dbReference type="InterPro" id="IPR045087">
    <property type="entry name" value="Cu-oxidase_fam"/>
</dbReference>
<evidence type="ECO:0000259" key="8">
    <source>
        <dbReference type="Pfam" id="PF07732"/>
    </source>
</evidence>
<dbReference type="Pfam" id="PF07732">
    <property type="entry name" value="Cu-oxidase_3"/>
    <property type="match status" value="1"/>
</dbReference>
<dbReference type="PANTHER" id="PTHR11709">
    <property type="entry name" value="MULTI-COPPER OXIDASE"/>
    <property type="match status" value="1"/>
</dbReference>
<dbReference type="InterPro" id="IPR008972">
    <property type="entry name" value="Cupredoxin"/>
</dbReference>
<evidence type="ECO:0000256" key="2">
    <source>
        <dbReference type="ARBA" id="ARBA00022723"/>
    </source>
</evidence>